<dbReference type="Proteomes" id="UP001283341">
    <property type="component" value="Unassembled WGS sequence"/>
</dbReference>
<proteinExistence type="predicted"/>
<sequence>MIFPLLAPGPVSVWSSPMLLSGQSEARFIIHGVNDNFFSESAASLLTVQGTHLDSYIRYLLGVRCLWRFSFQK</sequence>
<gene>
    <name evidence="1" type="ORF">B0H66DRAFT_161117</name>
</gene>
<dbReference type="AlphaFoldDB" id="A0AAE0MCZ3"/>
<evidence type="ECO:0000313" key="2">
    <source>
        <dbReference type="Proteomes" id="UP001283341"/>
    </source>
</evidence>
<comment type="caution">
    <text evidence="1">The sequence shown here is derived from an EMBL/GenBank/DDBJ whole genome shotgun (WGS) entry which is preliminary data.</text>
</comment>
<reference evidence="1" key="2">
    <citation type="submission" date="2023-06" db="EMBL/GenBank/DDBJ databases">
        <authorList>
            <consortium name="Lawrence Berkeley National Laboratory"/>
            <person name="Haridas S."/>
            <person name="Hensen N."/>
            <person name="Bonometti L."/>
            <person name="Westerberg I."/>
            <person name="Brannstrom I.O."/>
            <person name="Guillou S."/>
            <person name="Cros-Aarteil S."/>
            <person name="Calhoun S."/>
            <person name="Kuo A."/>
            <person name="Mondo S."/>
            <person name="Pangilinan J."/>
            <person name="Riley R."/>
            <person name="Labutti K."/>
            <person name="Andreopoulos B."/>
            <person name="Lipzen A."/>
            <person name="Chen C."/>
            <person name="Yanf M."/>
            <person name="Daum C."/>
            <person name="Ng V."/>
            <person name="Clum A."/>
            <person name="Steindorff A."/>
            <person name="Ohm R."/>
            <person name="Martin F."/>
            <person name="Silar P."/>
            <person name="Natvig D."/>
            <person name="Lalanne C."/>
            <person name="Gautier V."/>
            <person name="Ament-Velasquez S.L."/>
            <person name="Kruys A."/>
            <person name="Hutchinson M.I."/>
            <person name="Powell A.J."/>
            <person name="Barry K."/>
            <person name="Miller A.N."/>
            <person name="Grigoriev I.V."/>
            <person name="Debuchy R."/>
            <person name="Gladieux P."/>
            <person name="Thoren M.H."/>
            <person name="Johannesson H."/>
        </authorList>
    </citation>
    <scope>NUCLEOTIDE SEQUENCE</scope>
    <source>
        <strain evidence="1">CBS 118394</strain>
    </source>
</reference>
<reference evidence="1" key="1">
    <citation type="journal article" date="2023" name="Mol. Phylogenet. Evol.">
        <title>Genome-scale phylogeny and comparative genomics of the fungal order Sordariales.</title>
        <authorList>
            <person name="Hensen N."/>
            <person name="Bonometti L."/>
            <person name="Westerberg I."/>
            <person name="Brannstrom I.O."/>
            <person name="Guillou S."/>
            <person name="Cros-Aarteil S."/>
            <person name="Calhoun S."/>
            <person name="Haridas S."/>
            <person name="Kuo A."/>
            <person name="Mondo S."/>
            <person name="Pangilinan J."/>
            <person name="Riley R."/>
            <person name="LaButti K."/>
            <person name="Andreopoulos B."/>
            <person name="Lipzen A."/>
            <person name="Chen C."/>
            <person name="Yan M."/>
            <person name="Daum C."/>
            <person name="Ng V."/>
            <person name="Clum A."/>
            <person name="Steindorff A."/>
            <person name="Ohm R.A."/>
            <person name="Martin F."/>
            <person name="Silar P."/>
            <person name="Natvig D.O."/>
            <person name="Lalanne C."/>
            <person name="Gautier V."/>
            <person name="Ament-Velasquez S.L."/>
            <person name="Kruys A."/>
            <person name="Hutchinson M.I."/>
            <person name="Powell A.J."/>
            <person name="Barry K."/>
            <person name="Miller A.N."/>
            <person name="Grigoriev I.V."/>
            <person name="Debuchy R."/>
            <person name="Gladieux P."/>
            <person name="Hiltunen Thoren M."/>
            <person name="Johannesson H."/>
        </authorList>
    </citation>
    <scope>NUCLEOTIDE SEQUENCE</scope>
    <source>
        <strain evidence="1">CBS 118394</strain>
    </source>
</reference>
<accession>A0AAE0MCZ3</accession>
<protein>
    <submittedName>
        <fullName evidence="1">Uncharacterized protein</fullName>
    </submittedName>
</protein>
<dbReference type="EMBL" id="JAUEDM010000002">
    <property type="protein sequence ID" value="KAK3326464.1"/>
    <property type="molecule type" value="Genomic_DNA"/>
</dbReference>
<organism evidence="1 2">
    <name type="scientific">Apodospora peruviana</name>
    <dbReference type="NCBI Taxonomy" id="516989"/>
    <lineage>
        <taxon>Eukaryota</taxon>
        <taxon>Fungi</taxon>
        <taxon>Dikarya</taxon>
        <taxon>Ascomycota</taxon>
        <taxon>Pezizomycotina</taxon>
        <taxon>Sordariomycetes</taxon>
        <taxon>Sordariomycetidae</taxon>
        <taxon>Sordariales</taxon>
        <taxon>Lasiosphaeriaceae</taxon>
        <taxon>Apodospora</taxon>
    </lineage>
</organism>
<evidence type="ECO:0000313" key="1">
    <source>
        <dbReference type="EMBL" id="KAK3326464.1"/>
    </source>
</evidence>
<name>A0AAE0MCZ3_9PEZI</name>
<keyword evidence="2" id="KW-1185">Reference proteome</keyword>